<protein>
    <submittedName>
        <fullName evidence="1">Uncharacterized protein</fullName>
    </submittedName>
</protein>
<reference evidence="1 2" key="1">
    <citation type="journal article" date="2017" name="ISME J.">
        <title>Energy and carbon metabolisms in a deep terrestrial subsurface fluid microbial community.</title>
        <authorList>
            <person name="Momper L."/>
            <person name="Jungbluth S.P."/>
            <person name="Lee M.D."/>
            <person name="Amend J.P."/>
        </authorList>
    </citation>
    <scope>NUCLEOTIDE SEQUENCE [LARGE SCALE GENOMIC DNA]</scope>
    <source>
        <strain evidence="1">SURF_29</strain>
    </source>
</reference>
<evidence type="ECO:0000313" key="2">
    <source>
        <dbReference type="Proteomes" id="UP000285655"/>
    </source>
</evidence>
<sequence>MGATSKFDIIQILKESEVRRMKRTKEEYMGVRNEARLRFSRFMDRVRENPRALDGDERILIEIARDLGIDKDILISYVRDLLDKTNFVDYQGGVWTDEKGEVYINPPHLARIVGYTREQIYYYLRTNSWEPLQLLTNLPYNRVQKYYKLKEVCPQYCFLRYKHPDMPFKQFLVFFAMIAWRESFNCWPTNVQVQKTLEKRHNFSLWSINGLASDLQKNGFITIIHPNGSYRGPKEVIINKGLERLPVTGALRANNSLLRKLHGIGG</sequence>
<name>A0A419DAX3_9BACT</name>
<organism evidence="1 2">
    <name type="scientific">candidate division WS5 bacterium</name>
    <dbReference type="NCBI Taxonomy" id="2093353"/>
    <lineage>
        <taxon>Bacteria</taxon>
        <taxon>candidate division WS5</taxon>
    </lineage>
</organism>
<gene>
    <name evidence="1" type="ORF">C4544_05745</name>
</gene>
<proteinExistence type="predicted"/>
<accession>A0A419DAX3</accession>
<evidence type="ECO:0000313" key="1">
    <source>
        <dbReference type="EMBL" id="RJO60245.1"/>
    </source>
</evidence>
<comment type="caution">
    <text evidence="1">The sequence shown here is derived from an EMBL/GenBank/DDBJ whole genome shotgun (WGS) entry which is preliminary data.</text>
</comment>
<dbReference type="EMBL" id="QZJW01000050">
    <property type="protein sequence ID" value="RJO60245.1"/>
    <property type="molecule type" value="Genomic_DNA"/>
</dbReference>
<dbReference type="AlphaFoldDB" id="A0A419DAX3"/>
<dbReference type="Proteomes" id="UP000285655">
    <property type="component" value="Unassembled WGS sequence"/>
</dbReference>